<dbReference type="GeneID" id="92745094"/>
<dbReference type="RefSeq" id="WP_121911162.1">
    <property type="nucleotide sequence ID" value="NZ_CP068292.1"/>
</dbReference>
<name>A0A3M0GPN0_9CORY</name>
<dbReference type="Proteomes" id="UP000270649">
    <property type="component" value="Unassembled WGS sequence"/>
</dbReference>
<evidence type="ECO:0008006" key="3">
    <source>
        <dbReference type="Google" id="ProtNLM"/>
    </source>
</evidence>
<sequence length="193" mass="20725">MEKFRFPPARQRGLFIGATACVTVVLALPAIVHAMLPPHHADMEQVTLSDPIHKWDITVSDLYCERDHASLASAGWTCGDASVQAVIVEDTDDDEHTLRRMVRAYGRAPGLPESEVHEGKDGSLALADTPSSTAAISINGTGANENKDWVITITGDSAATRTTTERLWKAFGQGELPDEVATDIADFSGKALV</sequence>
<organism evidence="1 2">
    <name type="scientific">Corynebacterium macginleyi</name>
    <dbReference type="NCBI Taxonomy" id="38290"/>
    <lineage>
        <taxon>Bacteria</taxon>
        <taxon>Bacillati</taxon>
        <taxon>Actinomycetota</taxon>
        <taxon>Actinomycetes</taxon>
        <taxon>Mycobacteriales</taxon>
        <taxon>Corynebacteriaceae</taxon>
        <taxon>Corynebacterium</taxon>
    </lineage>
</organism>
<accession>A0A3M0GPN0</accession>
<dbReference type="EMBL" id="REGC01000002">
    <property type="protein sequence ID" value="RMB63732.1"/>
    <property type="molecule type" value="Genomic_DNA"/>
</dbReference>
<gene>
    <name evidence="1" type="ORF">D9543_02730</name>
</gene>
<dbReference type="AlphaFoldDB" id="A0A3M0GPN0"/>
<proteinExistence type="predicted"/>
<comment type="caution">
    <text evidence="1">The sequence shown here is derived from an EMBL/GenBank/DDBJ whole genome shotgun (WGS) entry which is preliminary data.</text>
</comment>
<evidence type="ECO:0000313" key="2">
    <source>
        <dbReference type="Proteomes" id="UP000270649"/>
    </source>
</evidence>
<evidence type="ECO:0000313" key="1">
    <source>
        <dbReference type="EMBL" id="RMB63732.1"/>
    </source>
</evidence>
<protein>
    <recommendedName>
        <fullName evidence="3">Secreted protein</fullName>
    </recommendedName>
</protein>
<reference evidence="1 2" key="1">
    <citation type="submission" date="2018-10" db="EMBL/GenBank/DDBJ databases">
        <title>Corynebacterium macginleyi genome sequencing and assembly of the type strain and two clinical samples.</title>
        <authorList>
            <person name="Bernier A.-M."/>
            <person name="Bernard K."/>
        </authorList>
    </citation>
    <scope>NUCLEOTIDE SEQUENCE [LARGE SCALE GENOMIC DNA]</scope>
    <source>
        <strain evidence="1 2">NML 120205</strain>
    </source>
</reference>